<reference evidence="2" key="1">
    <citation type="submission" date="2016-10" db="EMBL/GenBank/DDBJ databases">
        <authorList>
            <person name="Varghese N."/>
            <person name="Submissions S."/>
        </authorList>
    </citation>
    <scope>NUCLEOTIDE SEQUENCE [LARGE SCALE GENOMIC DNA]</scope>
    <source>
        <strain evidence="2">DSM 16471</strain>
    </source>
</reference>
<accession>A0A1H7HVE5</accession>
<dbReference type="EMBL" id="FNZN01000001">
    <property type="protein sequence ID" value="SEK54249.1"/>
    <property type="molecule type" value="Genomic_DNA"/>
</dbReference>
<evidence type="ECO:0000313" key="1">
    <source>
        <dbReference type="EMBL" id="SEK54249.1"/>
    </source>
</evidence>
<dbReference type="RefSeq" id="WP_143057770.1">
    <property type="nucleotide sequence ID" value="NZ_FNZN01000001.1"/>
</dbReference>
<gene>
    <name evidence="1" type="ORF">SAMN04488008_101676</name>
</gene>
<keyword evidence="2" id="KW-1185">Reference proteome</keyword>
<protein>
    <submittedName>
        <fullName evidence="1">Uncharacterized protein</fullName>
    </submittedName>
</protein>
<evidence type="ECO:0000313" key="2">
    <source>
        <dbReference type="Proteomes" id="UP000198990"/>
    </source>
</evidence>
<sequence length="133" mass="14481">MHLLEVTTHVLLLDLNLGCGKSFSLVVKMKTDGTVMGQWVDKFNDDTVGIHMFIDCMTVDGNTEIIGVIVTKGSTNGANLAGSYAVTAMVDNGTSANDPLNQISNSYYRVDPNKFFDFAIEDFGLLDMNIGQH</sequence>
<name>A0A1H7HVE5_9FLAO</name>
<proteinExistence type="predicted"/>
<organism evidence="1 2">
    <name type="scientific">Maribacter orientalis</name>
    <dbReference type="NCBI Taxonomy" id="228957"/>
    <lineage>
        <taxon>Bacteria</taxon>
        <taxon>Pseudomonadati</taxon>
        <taxon>Bacteroidota</taxon>
        <taxon>Flavobacteriia</taxon>
        <taxon>Flavobacteriales</taxon>
        <taxon>Flavobacteriaceae</taxon>
        <taxon>Maribacter</taxon>
    </lineage>
</organism>
<dbReference type="Proteomes" id="UP000198990">
    <property type="component" value="Unassembled WGS sequence"/>
</dbReference>
<dbReference type="AlphaFoldDB" id="A0A1H7HVE5"/>